<evidence type="ECO:0000256" key="1">
    <source>
        <dbReference type="ARBA" id="ARBA00001933"/>
    </source>
</evidence>
<protein>
    <recommendedName>
        <fullName evidence="4">cystathionine beta-synthase</fullName>
        <ecNumber evidence="4">4.2.1.22</ecNumber>
    </recommendedName>
</protein>
<dbReference type="InterPro" id="IPR050214">
    <property type="entry name" value="Cys_Synth/Cystath_Beta-Synth"/>
</dbReference>
<dbReference type="GO" id="GO:0004122">
    <property type="term" value="F:cystathionine beta-synthase activity"/>
    <property type="evidence" value="ECO:0007669"/>
    <property type="project" value="UniProtKB-EC"/>
</dbReference>
<evidence type="ECO:0000256" key="3">
    <source>
        <dbReference type="ARBA" id="ARBA00007103"/>
    </source>
</evidence>
<reference evidence="9" key="1">
    <citation type="submission" date="2015-09" db="EMBL/GenBank/DDBJ databases">
        <authorList>
            <consortium name="Pathogen Informatics"/>
        </authorList>
    </citation>
    <scope>NUCLEOTIDE SEQUENCE [LARGE SCALE GENOMIC DNA]</scope>
    <source>
        <strain evidence="9">Lake Konstanz</strain>
    </source>
</reference>
<evidence type="ECO:0000256" key="4">
    <source>
        <dbReference type="ARBA" id="ARBA00012041"/>
    </source>
</evidence>
<dbReference type="InterPro" id="IPR001926">
    <property type="entry name" value="TrpB-like_PALP"/>
</dbReference>
<comment type="pathway">
    <text evidence="2">Amino-acid biosynthesis; L-cysteine biosynthesis; L-cysteine from L-homocysteine and L-serine: step 1/2.</text>
</comment>
<comment type="similarity">
    <text evidence="3">Belongs to the cysteine synthase/cystathionine beta-synthase family.</text>
</comment>
<accession>A0A0S4JNJ6</accession>
<evidence type="ECO:0000313" key="9">
    <source>
        <dbReference type="Proteomes" id="UP000051952"/>
    </source>
</evidence>
<dbReference type="VEuPathDB" id="TriTrypDB:BSAL_35110"/>
<organism evidence="8 9">
    <name type="scientific">Bodo saltans</name>
    <name type="common">Flagellated protozoan</name>
    <dbReference type="NCBI Taxonomy" id="75058"/>
    <lineage>
        <taxon>Eukaryota</taxon>
        <taxon>Discoba</taxon>
        <taxon>Euglenozoa</taxon>
        <taxon>Kinetoplastea</taxon>
        <taxon>Metakinetoplastina</taxon>
        <taxon>Eubodonida</taxon>
        <taxon>Bodonidae</taxon>
        <taxon>Bodo</taxon>
    </lineage>
</organism>
<dbReference type="InterPro" id="IPR001216">
    <property type="entry name" value="P-phosphate_BS"/>
</dbReference>
<feature type="domain" description="Tryptophan synthase beta chain-like PALP" evidence="7">
    <location>
        <begin position="24"/>
        <end position="315"/>
    </location>
</feature>
<evidence type="ECO:0000256" key="5">
    <source>
        <dbReference type="ARBA" id="ARBA00022898"/>
    </source>
</evidence>
<proteinExistence type="inferred from homology"/>
<keyword evidence="5" id="KW-0663">Pyridoxal phosphate</keyword>
<dbReference type="AlphaFoldDB" id="A0A0S4JNJ6"/>
<comment type="catalytic activity">
    <reaction evidence="6">
        <text>L-homocysteine + L-serine = L,L-cystathionine + H2O</text>
        <dbReference type="Rhea" id="RHEA:10112"/>
        <dbReference type="ChEBI" id="CHEBI:15377"/>
        <dbReference type="ChEBI" id="CHEBI:33384"/>
        <dbReference type="ChEBI" id="CHEBI:58161"/>
        <dbReference type="ChEBI" id="CHEBI:58199"/>
        <dbReference type="EC" id="4.2.1.22"/>
    </reaction>
</comment>
<keyword evidence="9" id="KW-1185">Reference proteome</keyword>
<dbReference type="FunFam" id="3.40.50.1100:FF:000003">
    <property type="entry name" value="Cystathionine beta-synthase"/>
    <property type="match status" value="1"/>
</dbReference>
<name>A0A0S4JNJ6_BODSA</name>
<evidence type="ECO:0000259" key="7">
    <source>
        <dbReference type="Pfam" id="PF00291"/>
    </source>
</evidence>
<dbReference type="GO" id="GO:0006535">
    <property type="term" value="P:cysteine biosynthetic process from serine"/>
    <property type="evidence" value="ECO:0007669"/>
    <property type="project" value="InterPro"/>
</dbReference>
<dbReference type="CDD" id="cd01561">
    <property type="entry name" value="CBS_like"/>
    <property type="match status" value="1"/>
</dbReference>
<dbReference type="FunFam" id="3.40.50.1100:FF:000118">
    <property type="entry name" value="Related to CYS4-cystathionine beta-synthase"/>
    <property type="match status" value="1"/>
</dbReference>
<evidence type="ECO:0000313" key="8">
    <source>
        <dbReference type="EMBL" id="CUG92011.1"/>
    </source>
</evidence>
<comment type="cofactor">
    <cofactor evidence="1">
        <name>pyridoxal 5'-phosphate</name>
        <dbReference type="ChEBI" id="CHEBI:597326"/>
    </cofactor>
</comment>
<gene>
    <name evidence="8" type="ORF">BSAL_35110</name>
</gene>
<dbReference type="InterPro" id="IPR036052">
    <property type="entry name" value="TrpB-like_PALP_sf"/>
</dbReference>
<dbReference type="Pfam" id="PF00291">
    <property type="entry name" value="PALP"/>
    <property type="match status" value="1"/>
</dbReference>
<dbReference type="EMBL" id="CYKH01001991">
    <property type="protein sequence ID" value="CUG92011.1"/>
    <property type="molecule type" value="Genomic_DNA"/>
</dbReference>
<evidence type="ECO:0000256" key="2">
    <source>
        <dbReference type="ARBA" id="ARBA00005003"/>
    </source>
</evidence>
<dbReference type="OrthoDB" id="270224at2759"/>
<dbReference type="PROSITE" id="PS00901">
    <property type="entry name" value="CYS_SYNTHASE"/>
    <property type="match status" value="1"/>
</dbReference>
<evidence type="ECO:0000256" key="6">
    <source>
        <dbReference type="ARBA" id="ARBA00047490"/>
    </source>
</evidence>
<sequence length="376" mass="40696">MPSEQAPATQTAIARHTNVLNNILEAVGGTPCVRMNRVPQDHGIKCEVIAKCEFMNPGGSVKDRIGVRMVADAEASGRIKPGDTLIEPSSGNTGIGLSLSAAAKGYKMIVTMPTKMSQEKTIVMEALGTEVIRVPLVAYDHPDSLISVAKRLEAEKGYHLLDQYANPGNPNSHYDGTAEEILAQCDNKIDMIVIGAGTGGTITGIAKKLKERLPNIIVVGVDPVGSILADPSAPAENTPYQVEGIGYDFVPKVCDRQYVDRWVKSRDKESFDLAREIHAKEAMLCGGSSGSAMWGVLEAAKDLEAHQRCVVVFPDNIRNYMTKFPDRNWRIEYGLEEGEITRPTYNQLEKRVKELEAKLAAAAPAAGGEGKTKAFC</sequence>
<dbReference type="Gene3D" id="3.40.50.1100">
    <property type="match status" value="2"/>
</dbReference>
<dbReference type="SUPFAM" id="SSF53686">
    <property type="entry name" value="Tryptophan synthase beta subunit-like PLP-dependent enzymes"/>
    <property type="match status" value="1"/>
</dbReference>
<dbReference type="OMA" id="CMTADTG"/>
<dbReference type="Proteomes" id="UP000051952">
    <property type="component" value="Unassembled WGS sequence"/>
</dbReference>
<dbReference type="EC" id="4.2.1.22" evidence="4"/>
<dbReference type="PANTHER" id="PTHR10314">
    <property type="entry name" value="CYSTATHIONINE BETA-SYNTHASE"/>
    <property type="match status" value="1"/>
</dbReference>